<comment type="caution">
    <text evidence="2">The sequence shown here is derived from an EMBL/GenBank/DDBJ whole genome shotgun (WGS) entry which is preliminary data.</text>
</comment>
<protein>
    <submittedName>
        <fullName evidence="2">Uncharacterized protein</fullName>
    </submittedName>
</protein>
<keyword evidence="3" id="KW-1185">Reference proteome</keyword>
<feature type="compositionally biased region" description="Polar residues" evidence="1">
    <location>
        <begin position="53"/>
        <end position="65"/>
    </location>
</feature>
<gene>
    <name evidence="2" type="ORF">DPMN_069981</name>
</gene>
<feature type="region of interest" description="Disordered" evidence="1">
    <location>
        <begin position="1"/>
        <end position="22"/>
    </location>
</feature>
<dbReference type="Proteomes" id="UP000828390">
    <property type="component" value="Unassembled WGS sequence"/>
</dbReference>
<organism evidence="2 3">
    <name type="scientific">Dreissena polymorpha</name>
    <name type="common">Zebra mussel</name>
    <name type="synonym">Mytilus polymorpha</name>
    <dbReference type="NCBI Taxonomy" id="45954"/>
    <lineage>
        <taxon>Eukaryota</taxon>
        <taxon>Metazoa</taxon>
        <taxon>Spiralia</taxon>
        <taxon>Lophotrochozoa</taxon>
        <taxon>Mollusca</taxon>
        <taxon>Bivalvia</taxon>
        <taxon>Autobranchia</taxon>
        <taxon>Heteroconchia</taxon>
        <taxon>Euheterodonta</taxon>
        <taxon>Imparidentia</taxon>
        <taxon>Neoheterodontei</taxon>
        <taxon>Myida</taxon>
        <taxon>Dreissenoidea</taxon>
        <taxon>Dreissenidae</taxon>
        <taxon>Dreissena</taxon>
    </lineage>
</organism>
<evidence type="ECO:0000313" key="2">
    <source>
        <dbReference type="EMBL" id="KAH3710497.1"/>
    </source>
</evidence>
<accession>A0A9D3Z257</accession>
<dbReference type="AlphaFoldDB" id="A0A9D3Z257"/>
<proteinExistence type="predicted"/>
<evidence type="ECO:0000313" key="3">
    <source>
        <dbReference type="Proteomes" id="UP000828390"/>
    </source>
</evidence>
<feature type="region of interest" description="Disordered" evidence="1">
    <location>
        <begin position="43"/>
        <end position="94"/>
    </location>
</feature>
<reference evidence="2" key="2">
    <citation type="submission" date="2020-11" db="EMBL/GenBank/DDBJ databases">
        <authorList>
            <person name="McCartney M.A."/>
            <person name="Auch B."/>
            <person name="Kono T."/>
            <person name="Mallez S."/>
            <person name="Becker A."/>
            <person name="Gohl D.M."/>
            <person name="Silverstein K.A.T."/>
            <person name="Koren S."/>
            <person name="Bechman K.B."/>
            <person name="Herman A."/>
            <person name="Abrahante J.E."/>
            <person name="Garbe J."/>
        </authorList>
    </citation>
    <scope>NUCLEOTIDE SEQUENCE</scope>
    <source>
        <strain evidence="2">Duluth1</strain>
        <tissue evidence="2">Whole animal</tissue>
    </source>
</reference>
<dbReference type="EMBL" id="JAIWYP010000014">
    <property type="protein sequence ID" value="KAH3710497.1"/>
    <property type="molecule type" value="Genomic_DNA"/>
</dbReference>
<evidence type="ECO:0000256" key="1">
    <source>
        <dbReference type="SAM" id="MobiDB-lite"/>
    </source>
</evidence>
<name>A0A9D3Z257_DREPO</name>
<sequence>MDTSVTNRTESTPPRIKIRDHPGKSVGFLEFLSVDGLPKTITKEAARYPLGPTRTNTDSPGSNKQSTRRPHGQSRTNTAEIRIAPDKHGPTRYLHVPTRTYTTTPRINTASIRTRTKTNLYKSMLIFGDSINSAVWLGHWLVHALHTYRRVQYLFPVE</sequence>
<reference evidence="2" key="1">
    <citation type="journal article" date="2019" name="bioRxiv">
        <title>The Genome of the Zebra Mussel, Dreissena polymorpha: A Resource for Invasive Species Research.</title>
        <authorList>
            <person name="McCartney M.A."/>
            <person name="Auch B."/>
            <person name="Kono T."/>
            <person name="Mallez S."/>
            <person name="Zhang Y."/>
            <person name="Obille A."/>
            <person name="Becker A."/>
            <person name="Abrahante J.E."/>
            <person name="Garbe J."/>
            <person name="Badalamenti J.P."/>
            <person name="Herman A."/>
            <person name="Mangelson H."/>
            <person name="Liachko I."/>
            <person name="Sullivan S."/>
            <person name="Sone E.D."/>
            <person name="Koren S."/>
            <person name="Silverstein K.A.T."/>
            <person name="Beckman K.B."/>
            <person name="Gohl D.M."/>
        </authorList>
    </citation>
    <scope>NUCLEOTIDE SEQUENCE</scope>
    <source>
        <strain evidence="2">Duluth1</strain>
        <tissue evidence="2">Whole animal</tissue>
    </source>
</reference>
<feature type="compositionally biased region" description="Polar residues" evidence="1">
    <location>
        <begin position="1"/>
        <end position="12"/>
    </location>
</feature>